<evidence type="ECO:0000256" key="1">
    <source>
        <dbReference type="SAM" id="Phobius"/>
    </source>
</evidence>
<dbReference type="Proteomes" id="UP000594260">
    <property type="component" value="Unplaced"/>
</dbReference>
<dbReference type="EnsemblMetazoa" id="XM_022805112">
    <property type="protein sequence ID" value="XP_022660847"/>
    <property type="gene ID" value="LOC111250222"/>
</dbReference>
<dbReference type="OrthoDB" id="10516022at2759"/>
<proteinExistence type="predicted"/>
<evidence type="ECO:0000313" key="2">
    <source>
        <dbReference type="EnsemblMetazoa" id="XP_022660847"/>
    </source>
</evidence>
<feature type="transmembrane region" description="Helical" evidence="1">
    <location>
        <begin position="25"/>
        <end position="46"/>
    </location>
</feature>
<accession>A0A7M7K2X8</accession>
<keyword evidence="3" id="KW-1185">Reference proteome</keyword>
<keyword evidence="1" id="KW-0472">Membrane</keyword>
<dbReference type="InParanoid" id="A0A7M7K2X8"/>
<keyword evidence="1" id="KW-1133">Transmembrane helix</keyword>
<name>A0A7M7K2X8_VARDE</name>
<sequence>MLWIMVHPYSRTATVHSTIRYCFTWIQSVCLMLDYVFSSFITSYATNRRQKLLIIRMKYVTLLVTDYAQPNSVRHSCENFNKNRCTYLVLNYDEATQEKVIEAFSGLGFTDDCMDYLKSGSAEDCGRCVGSMNLTERLCIVLGGNPEVCFLRCAVKRCCSRNEEDSIEPSRYNSPRTVLLGIANTLMEAPANSTHSCLQCLPVDNIR</sequence>
<dbReference type="RefSeq" id="XP_022660847.1">
    <property type="nucleotide sequence ID" value="XM_022805112.1"/>
</dbReference>
<keyword evidence="1" id="KW-0812">Transmembrane</keyword>
<dbReference type="KEGG" id="vde:111250222"/>
<dbReference type="GeneID" id="111250222"/>
<organism evidence="2 3">
    <name type="scientific">Varroa destructor</name>
    <name type="common">Honeybee mite</name>
    <dbReference type="NCBI Taxonomy" id="109461"/>
    <lineage>
        <taxon>Eukaryota</taxon>
        <taxon>Metazoa</taxon>
        <taxon>Ecdysozoa</taxon>
        <taxon>Arthropoda</taxon>
        <taxon>Chelicerata</taxon>
        <taxon>Arachnida</taxon>
        <taxon>Acari</taxon>
        <taxon>Parasitiformes</taxon>
        <taxon>Mesostigmata</taxon>
        <taxon>Gamasina</taxon>
        <taxon>Dermanyssoidea</taxon>
        <taxon>Varroidae</taxon>
        <taxon>Varroa</taxon>
    </lineage>
</organism>
<protein>
    <submittedName>
        <fullName evidence="2">Uncharacterized protein</fullName>
    </submittedName>
</protein>
<evidence type="ECO:0000313" key="3">
    <source>
        <dbReference type="Proteomes" id="UP000594260"/>
    </source>
</evidence>
<reference evidence="2" key="1">
    <citation type="submission" date="2021-01" db="UniProtKB">
        <authorList>
            <consortium name="EnsemblMetazoa"/>
        </authorList>
    </citation>
    <scope>IDENTIFICATION</scope>
</reference>
<dbReference type="AlphaFoldDB" id="A0A7M7K2X8"/>